<gene>
    <name evidence="1" type="ORF">CWR45_04820</name>
</gene>
<organism evidence="1 2">
    <name type="scientific">Oceanobacillus chungangensis</name>
    <dbReference type="NCBI Taxonomy" id="1229152"/>
    <lineage>
        <taxon>Bacteria</taxon>
        <taxon>Bacillati</taxon>
        <taxon>Bacillota</taxon>
        <taxon>Bacilli</taxon>
        <taxon>Bacillales</taxon>
        <taxon>Bacillaceae</taxon>
        <taxon>Oceanobacillus</taxon>
    </lineage>
</organism>
<evidence type="ECO:0000313" key="2">
    <source>
        <dbReference type="Proteomes" id="UP000256520"/>
    </source>
</evidence>
<name>A0A3D8PXQ8_9BACI</name>
<sequence length="78" mass="8483">MISATDSRASGGQRGLLLRKKTISDGSSAVAFPAGQGKLRQLYIAIRQIVLYFRGVFCPPLQSTAMREENAVLTNIEI</sequence>
<keyword evidence="2" id="KW-1185">Reference proteome</keyword>
<dbReference type="EMBL" id="PIOD01000005">
    <property type="protein sequence ID" value="RDW20562.1"/>
    <property type="molecule type" value="Genomic_DNA"/>
</dbReference>
<proteinExistence type="predicted"/>
<accession>A0A3D8PXQ8</accession>
<dbReference type="Proteomes" id="UP000256520">
    <property type="component" value="Unassembled WGS sequence"/>
</dbReference>
<reference evidence="2" key="1">
    <citation type="submission" date="2017-11" db="EMBL/GenBank/DDBJ databases">
        <authorList>
            <person name="Zhu W."/>
        </authorList>
    </citation>
    <scope>NUCLEOTIDE SEQUENCE [LARGE SCALE GENOMIC DNA]</scope>
    <source>
        <strain evidence="2">CAU 1051</strain>
    </source>
</reference>
<comment type="caution">
    <text evidence="1">The sequence shown here is derived from an EMBL/GenBank/DDBJ whole genome shotgun (WGS) entry which is preliminary data.</text>
</comment>
<dbReference type="AlphaFoldDB" id="A0A3D8PXQ8"/>
<protein>
    <submittedName>
        <fullName evidence="1">Uncharacterized protein</fullName>
    </submittedName>
</protein>
<evidence type="ECO:0000313" key="1">
    <source>
        <dbReference type="EMBL" id="RDW20562.1"/>
    </source>
</evidence>